<organism evidence="1">
    <name type="scientific">Rhizophora mucronata</name>
    <name type="common">Asiatic mangrove</name>
    <dbReference type="NCBI Taxonomy" id="61149"/>
    <lineage>
        <taxon>Eukaryota</taxon>
        <taxon>Viridiplantae</taxon>
        <taxon>Streptophyta</taxon>
        <taxon>Embryophyta</taxon>
        <taxon>Tracheophyta</taxon>
        <taxon>Spermatophyta</taxon>
        <taxon>Magnoliopsida</taxon>
        <taxon>eudicotyledons</taxon>
        <taxon>Gunneridae</taxon>
        <taxon>Pentapetalae</taxon>
        <taxon>rosids</taxon>
        <taxon>fabids</taxon>
        <taxon>Malpighiales</taxon>
        <taxon>Rhizophoraceae</taxon>
        <taxon>Rhizophora</taxon>
    </lineage>
</organism>
<name>A0A2P2QSS7_RHIMU</name>
<reference evidence="1" key="1">
    <citation type="submission" date="2018-02" db="EMBL/GenBank/DDBJ databases">
        <title>Rhizophora mucronata_Transcriptome.</title>
        <authorList>
            <person name="Meera S.P."/>
            <person name="Sreeshan A."/>
            <person name="Augustine A."/>
        </authorList>
    </citation>
    <scope>NUCLEOTIDE SEQUENCE</scope>
    <source>
        <tissue evidence="1">Leaf</tissue>
    </source>
</reference>
<accession>A0A2P2QSS7</accession>
<proteinExistence type="predicted"/>
<dbReference type="EMBL" id="GGEC01089511">
    <property type="protein sequence ID" value="MBX69995.1"/>
    <property type="molecule type" value="Transcribed_RNA"/>
</dbReference>
<evidence type="ECO:0000313" key="1">
    <source>
        <dbReference type="EMBL" id="MBX69995.1"/>
    </source>
</evidence>
<protein>
    <submittedName>
        <fullName evidence="1">Uncharacterized protein</fullName>
    </submittedName>
</protein>
<dbReference type="AlphaFoldDB" id="A0A2P2QSS7"/>
<sequence length="44" mass="5295">MGLESHIRSMKFQCKAYMDLRYVVLLRLVYSPNYPCDMRVVRLV</sequence>